<dbReference type="PRINTS" id="PR00019">
    <property type="entry name" value="LEURICHRPT"/>
</dbReference>
<dbReference type="InterPro" id="IPR032675">
    <property type="entry name" value="LRR_dom_sf"/>
</dbReference>
<evidence type="ECO:0000256" key="11">
    <source>
        <dbReference type="ARBA" id="ARBA00023180"/>
    </source>
</evidence>
<dbReference type="InterPro" id="IPR013210">
    <property type="entry name" value="LRR_N_plant-typ"/>
</dbReference>
<gene>
    <name evidence="15" type="ORF">AAHA92_26492</name>
</gene>
<evidence type="ECO:0000256" key="1">
    <source>
        <dbReference type="ARBA" id="ARBA00004236"/>
    </source>
</evidence>
<comment type="similarity">
    <text evidence="2">Belongs to the RLP family.</text>
</comment>
<dbReference type="InterPro" id="IPR003591">
    <property type="entry name" value="Leu-rich_rpt_typical-subtyp"/>
</dbReference>
<evidence type="ECO:0000256" key="12">
    <source>
        <dbReference type="SAM" id="Phobius"/>
    </source>
</evidence>
<dbReference type="FunFam" id="3.80.10.10:FF:000041">
    <property type="entry name" value="LRR receptor-like serine/threonine-protein kinase ERECTA"/>
    <property type="match status" value="1"/>
</dbReference>
<keyword evidence="10" id="KW-0675">Receptor</keyword>
<evidence type="ECO:0000256" key="8">
    <source>
        <dbReference type="ARBA" id="ARBA00022989"/>
    </source>
</evidence>
<evidence type="ECO:0000256" key="13">
    <source>
        <dbReference type="SAM" id="SignalP"/>
    </source>
</evidence>
<comment type="subcellular location">
    <subcellularLocation>
        <location evidence="1">Cell membrane</location>
    </subcellularLocation>
</comment>
<reference evidence="15 16" key="1">
    <citation type="submission" date="2024-06" db="EMBL/GenBank/DDBJ databases">
        <title>A chromosome level genome sequence of Diviner's sage (Salvia divinorum).</title>
        <authorList>
            <person name="Ford S.A."/>
            <person name="Ro D.-K."/>
            <person name="Ness R.W."/>
            <person name="Phillips M.A."/>
        </authorList>
    </citation>
    <scope>NUCLEOTIDE SEQUENCE [LARGE SCALE GENOMIC DNA]</scope>
    <source>
        <strain evidence="15">SAF-2024a</strain>
        <tissue evidence="15">Leaf</tissue>
    </source>
</reference>
<dbReference type="FunFam" id="3.80.10.10:FF:000213">
    <property type="entry name" value="Tyrosine-sulfated glycopeptide receptor 1"/>
    <property type="match status" value="2"/>
</dbReference>
<dbReference type="Pfam" id="PF08263">
    <property type="entry name" value="LRRNT_2"/>
    <property type="match status" value="1"/>
</dbReference>
<proteinExistence type="inferred from homology"/>
<feature type="domain" description="Leucine-rich repeat-containing N-terminal plant-type" evidence="14">
    <location>
        <begin position="22"/>
        <end position="63"/>
    </location>
</feature>
<keyword evidence="7" id="KW-0677">Repeat</keyword>
<evidence type="ECO:0000313" key="16">
    <source>
        <dbReference type="Proteomes" id="UP001567538"/>
    </source>
</evidence>
<feature type="signal peptide" evidence="13">
    <location>
        <begin position="1"/>
        <end position="18"/>
    </location>
</feature>
<organism evidence="15 16">
    <name type="scientific">Salvia divinorum</name>
    <name type="common">Maria pastora</name>
    <name type="synonym">Diviner's sage</name>
    <dbReference type="NCBI Taxonomy" id="28513"/>
    <lineage>
        <taxon>Eukaryota</taxon>
        <taxon>Viridiplantae</taxon>
        <taxon>Streptophyta</taxon>
        <taxon>Embryophyta</taxon>
        <taxon>Tracheophyta</taxon>
        <taxon>Spermatophyta</taxon>
        <taxon>Magnoliopsida</taxon>
        <taxon>eudicotyledons</taxon>
        <taxon>Gunneridae</taxon>
        <taxon>Pentapetalae</taxon>
        <taxon>asterids</taxon>
        <taxon>lamiids</taxon>
        <taxon>Lamiales</taxon>
        <taxon>Lamiaceae</taxon>
        <taxon>Nepetoideae</taxon>
        <taxon>Mentheae</taxon>
        <taxon>Salviinae</taxon>
        <taxon>Salvia</taxon>
        <taxon>Salvia subgen. Calosphace</taxon>
    </lineage>
</organism>
<dbReference type="SMART" id="SM00369">
    <property type="entry name" value="LRR_TYP"/>
    <property type="match status" value="7"/>
</dbReference>
<evidence type="ECO:0000256" key="10">
    <source>
        <dbReference type="ARBA" id="ARBA00023170"/>
    </source>
</evidence>
<evidence type="ECO:0000256" key="3">
    <source>
        <dbReference type="ARBA" id="ARBA00022475"/>
    </source>
</evidence>
<keyword evidence="9 12" id="KW-0472">Membrane</keyword>
<evidence type="ECO:0000256" key="6">
    <source>
        <dbReference type="ARBA" id="ARBA00022729"/>
    </source>
</evidence>
<evidence type="ECO:0000256" key="4">
    <source>
        <dbReference type="ARBA" id="ARBA00022614"/>
    </source>
</evidence>
<dbReference type="GO" id="GO:0006952">
    <property type="term" value="P:defense response"/>
    <property type="evidence" value="ECO:0007669"/>
    <property type="project" value="UniProtKB-ARBA"/>
</dbReference>
<keyword evidence="16" id="KW-1185">Reference proteome</keyword>
<evidence type="ECO:0000256" key="9">
    <source>
        <dbReference type="ARBA" id="ARBA00023136"/>
    </source>
</evidence>
<evidence type="ECO:0000256" key="2">
    <source>
        <dbReference type="ARBA" id="ARBA00009592"/>
    </source>
</evidence>
<dbReference type="GO" id="GO:0005886">
    <property type="term" value="C:plasma membrane"/>
    <property type="evidence" value="ECO:0007669"/>
    <property type="project" value="UniProtKB-SubCell"/>
</dbReference>
<evidence type="ECO:0000313" key="15">
    <source>
        <dbReference type="EMBL" id="KAL1542391.1"/>
    </source>
</evidence>
<comment type="caution">
    <text evidence="15">The sequence shown here is derived from an EMBL/GenBank/DDBJ whole genome shotgun (WGS) entry which is preliminary data.</text>
</comment>
<keyword evidence="3" id="KW-1003">Cell membrane</keyword>
<dbReference type="GO" id="GO:0051707">
    <property type="term" value="P:response to other organism"/>
    <property type="evidence" value="ECO:0007669"/>
    <property type="project" value="UniProtKB-ARBA"/>
</dbReference>
<dbReference type="EMBL" id="JBEAFC010000009">
    <property type="protein sequence ID" value="KAL1542391.1"/>
    <property type="molecule type" value="Genomic_DNA"/>
</dbReference>
<evidence type="ECO:0000256" key="7">
    <source>
        <dbReference type="ARBA" id="ARBA00022737"/>
    </source>
</evidence>
<dbReference type="Pfam" id="PF13855">
    <property type="entry name" value="LRR_8"/>
    <property type="match status" value="2"/>
</dbReference>
<feature type="chain" id="PRO_5044887540" description="Leucine-rich repeat-containing N-terminal plant-type domain-containing protein" evidence="13">
    <location>
        <begin position="19"/>
        <end position="857"/>
    </location>
</feature>
<sequence length="857" mass="94999">MAVSSLFFFFFFVIFVDGQCLDDQKKLLLELKSEFKLNSSISHIFVKWNETGDCCEWGGAECDDSGHVLSLDLRSEGISGRIGESSALFRLTYLSKLLLSFNDFATSEIPNQFHRLPNLARLDMSDSGFVGPIPSTLANLANLVELDLSSNFLTGSVPSFHNCKNLESIGLSHNNLMGSVSRLHFQGLKNLSGLDLSHNSLNGTIPHHLFVLPSMQILYLSNNRFSGQIEEFSIVNHSNLLGLELDSNRIGGPIPNFFFQLRNLSSLRLSDNLFNGTFELNKIRSLTRLTELTLSNNYNLSVDTNNMSSSSHEYLNLNVLYMSSCNLHDFPNLRDLSYLVALDLSNNHLRGDIPSWIWGTGMLYLNLSLNHLTDLQKPYHIPGFLQTLDLSSNLLICEFPLLLQSNQSDLFSVNLLFLANNSLTGVIPTTICNISQLVVLGLSFNNLNGSIPRCLLEKSPDLKVLNIRGNNISGVIPDAMTGKCVLKTFDVSDNNLGGEIPKSLANCSKLAVMNVGDNNFDGSFPCKALPESLKVLVLRSNKFHGELRCGKSWPDLQILDMSSNDFSGSLNLLNFSSLRGMMLQSRAHLRPNRSASHIISANIFYRDEVTLTVKGIEVKLVKIWPDFTSIDLSANRFQGEIPDAIGDLTSLYVLNLSHNSLTDAIPRSLGALTELGSLDLSSNKLTGRIPEELAKLTFLSVLNLSYNHLTGMIPIGPQFQTFSADSFRGNTRLCGFPLDRSCNSSHVPVPTPSEPKDEEIEWGYVLAALGYVVGFGSVAWTLLCRRSLRERYFEKIEETSSVRGSTTSDHGDMSDQGTKMADLWKDDFTAKSLERLCGKGARIHLLKTEKPLCPETF</sequence>
<keyword evidence="5 12" id="KW-0812">Transmembrane</keyword>
<dbReference type="SUPFAM" id="SSF52058">
    <property type="entry name" value="L domain-like"/>
    <property type="match status" value="2"/>
</dbReference>
<evidence type="ECO:0000256" key="5">
    <source>
        <dbReference type="ARBA" id="ARBA00022692"/>
    </source>
</evidence>
<dbReference type="Gene3D" id="3.80.10.10">
    <property type="entry name" value="Ribonuclease Inhibitor"/>
    <property type="match status" value="3"/>
</dbReference>
<keyword evidence="8 12" id="KW-1133">Transmembrane helix</keyword>
<accession>A0ABD1GE44</accession>
<evidence type="ECO:0000259" key="14">
    <source>
        <dbReference type="Pfam" id="PF08263"/>
    </source>
</evidence>
<dbReference type="Proteomes" id="UP001567538">
    <property type="component" value="Unassembled WGS sequence"/>
</dbReference>
<feature type="transmembrane region" description="Helical" evidence="12">
    <location>
        <begin position="762"/>
        <end position="783"/>
    </location>
</feature>
<dbReference type="PANTHER" id="PTHR48065:SF5">
    <property type="entry name" value="RECEPTOR-LIKE PROTEIN CF-9 HOMOLOG"/>
    <property type="match status" value="1"/>
</dbReference>
<dbReference type="PANTHER" id="PTHR48065">
    <property type="entry name" value="OS10G0469600 PROTEIN"/>
    <property type="match status" value="1"/>
</dbReference>
<dbReference type="PROSITE" id="PS51450">
    <property type="entry name" value="LRR"/>
    <property type="match status" value="2"/>
</dbReference>
<keyword evidence="4" id="KW-0433">Leucine-rich repeat</keyword>
<protein>
    <recommendedName>
        <fullName evidence="14">Leucine-rich repeat-containing N-terminal plant-type domain-containing protein</fullName>
    </recommendedName>
</protein>
<dbReference type="AlphaFoldDB" id="A0ABD1GE44"/>
<dbReference type="Pfam" id="PF00560">
    <property type="entry name" value="LRR_1"/>
    <property type="match status" value="5"/>
</dbReference>
<keyword evidence="6 13" id="KW-0732">Signal</keyword>
<name>A0ABD1GE44_SALDI</name>
<dbReference type="InterPro" id="IPR001611">
    <property type="entry name" value="Leu-rich_rpt"/>
</dbReference>
<keyword evidence="11" id="KW-0325">Glycoprotein</keyword>